<comment type="caution">
    <text evidence="2">The sequence shown here is derived from an EMBL/GenBank/DDBJ whole genome shotgun (WGS) entry which is preliminary data.</text>
</comment>
<evidence type="ECO:0000313" key="2">
    <source>
        <dbReference type="EMBL" id="KAJ7218578.1"/>
    </source>
</evidence>
<reference evidence="2" key="1">
    <citation type="submission" date="2023-03" db="EMBL/GenBank/DDBJ databases">
        <title>Massive genome expansion in bonnet fungi (Mycena s.s.) driven by repeated elements and novel gene families across ecological guilds.</title>
        <authorList>
            <consortium name="Lawrence Berkeley National Laboratory"/>
            <person name="Harder C.B."/>
            <person name="Miyauchi S."/>
            <person name="Viragh M."/>
            <person name="Kuo A."/>
            <person name="Thoen E."/>
            <person name="Andreopoulos B."/>
            <person name="Lu D."/>
            <person name="Skrede I."/>
            <person name="Drula E."/>
            <person name="Henrissat B."/>
            <person name="Morin E."/>
            <person name="Kohler A."/>
            <person name="Barry K."/>
            <person name="LaButti K."/>
            <person name="Morin E."/>
            <person name="Salamov A."/>
            <person name="Lipzen A."/>
            <person name="Mereny Z."/>
            <person name="Hegedus B."/>
            <person name="Baldrian P."/>
            <person name="Stursova M."/>
            <person name="Weitz H."/>
            <person name="Taylor A."/>
            <person name="Grigoriev I.V."/>
            <person name="Nagy L.G."/>
            <person name="Martin F."/>
            <person name="Kauserud H."/>
        </authorList>
    </citation>
    <scope>NUCLEOTIDE SEQUENCE</scope>
    <source>
        <strain evidence="2">9144</strain>
    </source>
</reference>
<dbReference type="Proteomes" id="UP001219525">
    <property type="component" value="Unassembled WGS sequence"/>
</dbReference>
<dbReference type="PANTHER" id="PTHR31912:SF34">
    <property type="entry name" value="NOTOCHORD-RELATED PROTEIN"/>
    <property type="match status" value="1"/>
</dbReference>
<feature type="compositionally biased region" description="Basic residues" evidence="1">
    <location>
        <begin position="1157"/>
        <end position="1169"/>
    </location>
</feature>
<organism evidence="2 3">
    <name type="scientific">Mycena pura</name>
    <dbReference type="NCBI Taxonomy" id="153505"/>
    <lineage>
        <taxon>Eukaryota</taxon>
        <taxon>Fungi</taxon>
        <taxon>Dikarya</taxon>
        <taxon>Basidiomycota</taxon>
        <taxon>Agaricomycotina</taxon>
        <taxon>Agaricomycetes</taxon>
        <taxon>Agaricomycetidae</taxon>
        <taxon>Agaricales</taxon>
        <taxon>Marasmiineae</taxon>
        <taxon>Mycenaceae</taxon>
        <taxon>Mycena</taxon>
    </lineage>
</organism>
<sequence>MPPKGSGALLEKDFIYSKDKTKAQCKMCTVGIPEEARPWIDAASAAKHLQRPSHKKAVEQLKQADVDYQAQRAAAAAEQAAAAAAPIFPVLKLATPQNLSGPIRDQAAWEPSAQEAQMWADYHEHGAAFSAGDSDAEKKRQADRARLERAAEVFGILNAEAVAHRLGMAGDNIADEVLAQDEEQDYLGRLLRDAGLDAPDAGEIQAHLDGTKQPDPSSQWFPYPSQTMFLLDLLDNLPRLRVSSSLMRVFMWVLKQSGCKNVPSFDSLRKFQKELRSESGVPSIPCVSPLGNVFFMNDPRSILAKDWANPEIRKHIRVYPEIPEDGVVREIWHGQKWRKMMDLDCLSPMYDAGGGVHYYVNELARLKDGRMVIPVRWVTCCSKVHTDAFLVTLDPEGAAVIEDGETIMIAASDLERNFFDLKAEAKLPKWSEAAMRSKYPACMPNPKREIAGGEPLYYCFVNYFGDDVSGNRTRQFNKHWNAYITHLNLPRKLLMQEFHVHFVSTSQYATISEQYREFKEIVESTYAEPVRVEDGNGNGTRFCICTFAAPSDNPMQSEISSHIGGQGNKFCRKCEVGGPRADKEQNAGYHALFEAGTLRSKEKIIEAVEEQVKLACAGNATAVTEAQRDTGVKDAYTQHWIDFLLAQFNALKSLNPDRSEEDIKAELVQWTLDNRDKIYSAFLTTKGFDATKDTPVEILHTILLGLVKYVWHISHSKWSPAQKKTYALRLQTTETRALSIHAVRANYIMQYAGSLIGRQFKTLVQSNVFHMHGLVSDEKFLAWRAVGELGALFWFTEIRNMEEYLADLRVAVANMLDVCALIDPSKIITKIKYHLLTHTDDDVRAFGPLVGMATEIYESFNAVFRYCSILSNHLAPSRDIALQLGDQEGIKSRLTGGRWCCADGVWRRAGPGVRSFMDSHPILQKLLGWSNTKPLKHGSVKLKPVPRGSNARIQLKFKETSAARALNGGAHPGESKWDECKSVVSESGDECKLGTWVFASSATDPNATVIGRIEQILTQGATSCAVLEIFQALRQRDTLTGLPVLVRRDGETTFMVVPTEKVKFDFNVQHDCYTAKCEATGQRLRKQELVESDQIDFFIEHKLLDRYLINSHALHNAHLLRASLPRETIAPIPLFDNRKSKHDEFAAKLRAMQANRPPRKRKRTAKTKSKPTTAEEGDVPQAGGGDVEDETEERPRKRTRVRQKAKPRTPARSAAPALEGLIAGRAKRTVTKSRRAKDAEGQELDEDEDEDVDPPNDDSDDYGDSDDDSD</sequence>
<feature type="compositionally biased region" description="Basic residues" evidence="1">
    <location>
        <begin position="1196"/>
        <end position="1209"/>
    </location>
</feature>
<feature type="compositionally biased region" description="Acidic residues" evidence="1">
    <location>
        <begin position="1241"/>
        <end position="1270"/>
    </location>
</feature>
<keyword evidence="3" id="KW-1185">Reference proteome</keyword>
<feature type="compositionally biased region" description="Basic residues" evidence="1">
    <location>
        <begin position="1225"/>
        <end position="1235"/>
    </location>
</feature>
<gene>
    <name evidence="2" type="ORF">GGX14DRAFT_560924</name>
</gene>
<dbReference type="AlphaFoldDB" id="A0AAD6VQ92"/>
<accession>A0AAD6VQ92</accession>
<evidence type="ECO:0000256" key="1">
    <source>
        <dbReference type="SAM" id="MobiDB-lite"/>
    </source>
</evidence>
<name>A0AAD6VQ92_9AGAR</name>
<protein>
    <submittedName>
        <fullName evidence="2">Uncharacterized protein</fullName>
    </submittedName>
</protein>
<evidence type="ECO:0000313" key="3">
    <source>
        <dbReference type="Proteomes" id="UP001219525"/>
    </source>
</evidence>
<proteinExistence type="predicted"/>
<dbReference type="EMBL" id="JARJCW010000012">
    <property type="protein sequence ID" value="KAJ7218578.1"/>
    <property type="molecule type" value="Genomic_DNA"/>
</dbReference>
<feature type="region of interest" description="Disordered" evidence="1">
    <location>
        <begin position="1150"/>
        <end position="1270"/>
    </location>
</feature>
<dbReference type="PANTHER" id="PTHR31912">
    <property type="entry name" value="IP13529P"/>
    <property type="match status" value="1"/>
</dbReference>